<organism evidence="1 2">
    <name type="scientific">Protopolystoma xenopodis</name>
    <dbReference type="NCBI Taxonomy" id="117903"/>
    <lineage>
        <taxon>Eukaryota</taxon>
        <taxon>Metazoa</taxon>
        <taxon>Spiralia</taxon>
        <taxon>Lophotrochozoa</taxon>
        <taxon>Platyhelminthes</taxon>
        <taxon>Monogenea</taxon>
        <taxon>Polyopisthocotylea</taxon>
        <taxon>Polystomatidea</taxon>
        <taxon>Polystomatidae</taxon>
        <taxon>Protopolystoma</taxon>
    </lineage>
</organism>
<keyword evidence="2" id="KW-1185">Reference proteome</keyword>
<evidence type="ECO:0000313" key="2">
    <source>
        <dbReference type="Proteomes" id="UP000784294"/>
    </source>
</evidence>
<dbReference type="EMBL" id="CAAALY010263576">
    <property type="protein sequence ID" value="VEL40073.1"/>
    <property type="molecule type" value="Genomic_DNA"/>
</dbReference>
<dbReference type="Proteomes" id="UP000784294">
    <property type="component" value="Unassembled WGS sequence"/>
</dbReference>
<gene>
    <name evidence="1" type="ORF">PXEA_LOCUS33513</name>
</gene>
<accession>A0A448XM92</accession>
<evidence type="ECO:0000313" key="1">
    <source>
        <dbReference type="EMBL" id="VEL40073.1"/>
    </source>
</evidence>
<name>A0A448XM92_9PLAT</name>
<proteinExistence type="predicted"/>
<sequence length="60" mass="6369">MPTVPLTEEKRCVLNVLTWDSVTGAYSSTSHRAHALESLTSPPSPTSSVRICQVGGIAND</sequence>
<reference evidence="1" key="1">
    <citation type="submission" date="2018-11" db="EMBL/GenBank/DDBJ databases">
        <authorList>
            <consortium name="Pathogen Informatics"/>
        </authorList>
    </citation>
    <scope>NUCLEOTIDE SEQUENCE</scope>
</reference>
<comment type="caution">
    <text evidence="1">The sequence shown here is derived from an EMBL/GenBank/DDBJ whole genome shotgun (WGS) entry which is preliminary data.</text>
</comment>
<protein>
    <submittedName>
        <fullName evidence="1">Uncharacterized protein</fullName>
    </submittedName>
</protein>
<dbReference type="AlphaFoldDB" id="A0A448XM92"/>